<evidence type="ECO:0008006" key="3">
    <source>
        <dbReference type="Google" id="ProtNLM"/>
    </source>
</evidence>
<sequence length="217" mass="23921">MIMGSPSIASLLSDFSPRRIPDERVIILSASSGEDEPDEEAVAEQPFEEMIDAELQLKQAFEAGRDAGRAESDALYEAEKQRMQRVHEEEIGAVKAAVMNETADRLIMQLNKGFAALEASFSQQLAMLVEPLIAEHMRKSAVADFARAVADTVKPATAMEIRGPRELIDALRSVDGFAHEQFTLVEAEQTELSLKLGETIIETRLAPLLDELKALVR</sequence>
<accession>A0A135HS44</accession>
<dbReference type="STRING" id="1494590.ATN84_13905"/>
<evidence type="ECO:0000313" key="1">
    <source>
        <dbReference type="EMBL" id="KXF76017.1"/>
    </source>
</evidence>
<evidence type="ECO:0000313" key="2">
    <source>
        <dbReference type="Proteomes" id="UP000070107"/>
    </source>
</evidence>
<dbReference type="EMBL" id="LNTU01000034">
    <property type="protein sequence ID" value="KXF76017.1"/>
    <property type="molecule type" value="Genomic_DNA"/>
</dbReference>
<dbReference type="AlphaFoldDB" id="A0A135HS44"/>
<gene>
    <name evidence="1" type="ORF">ATN84_13905</name>
</gene>
<keyword evidence="2" id="KW-1185">Reference proteome</keyword>
<protein>
    <recommendedName>
        <fullName evidence="3">Flagellar assembly protein FliH/Type III secretion system HrpE domain-containing protein</fullName>
    </recommendedName>
</protein>
<reference evidence="1 2" key="1">
    <citation type="submission" date="2015-11" db="EMBL/GenBank/DDBJ databases">
        <title>Draft genome sequence of Paramesorhizobium deserti A-3-E, a strain highly resistant to diverse beta-lactam antibiotics.</title>
        <authorList>
            <person name="Lv R."/>
            <person name="Yang X."/>
            <person name="Fang N."/>
            <person name="Guo J."/>
            <person name="Luo X."/>
            <person name="Peng F."/>
            <person name="Yang R."/>
            <person name="Cui Y."/>
            <person name="Fang C."/>
            <person name="Song Y."/>
        </authorList>
    </citation>
    <scope>NUCLEOTIDE SEQUENCE [LARGE SCALE GENOMIC DNA]</scope>
    <source>
        <strain evidence="1 2">A-3-E</strain>
    </source>
</reference>
<comment type="caution">
    <text evidence="1">The sequence shown here is derived from an EMBL/GenBank/DDBJ whole genome shotgun (WGS) entry which is preliminary data.</text>
</comment>
<proteinExistence type="predicted"/>
<dbReference type="Proteomes" id="UP000070107">
    <property type="component" value="Unassembled WGS sequence"/>
</dbReference>
<organism evidence="1 2">
    <name type="scientific">Paramesorhizobium deserti</name>
    <dbReference type="NCBI Taxonomy" id="1494590"/>
    <lineage>
        <taxon>Bacteria</taxon>
        <taxon>Pseudomonadati</taxon>
        <taxon>Pseudomonadota</taxon>
        <taxon>Alphaproteobacteria</taxon>
        <taxon>Hyphomicrobiales</taxon>
        <taxon>Phyllobacteriaceae</taxon>
        <taxon>Paramesorhizobium</taxon>
    </lineage>
</organism>
<name>A0A135HS44_9HYPH</name>